<evidence type="ECO:0000313" key="2">
    <source>
        <dbReference type="Proteomes" id="UP000679352"/>
    </source>
</evidence>
<dbReference type="Proteomes" id="UP000679352">
    <property type="component" value="Chromosome"/>
</dbReference>
<dbReference type="RefSeq" id="WP_215503757.1">
    <property type="nucleotide sequence ID" value="NZ_CP076361.1"/>
</dbReference>
<protein>
    <submittedName>
        <fullName evidence="1">Uncharacterized protein</fullName>
    </submittedName>
</protein>
<gene>
    <name evidence="1" type="ORF">KM031_06720</name>
</gene>
<proteinExistence type="predicted"/>
<name>A0A975S2M4_9RHOB</name>
<dbReference type="KEGG" id="gfu:KM031_06720"/>
<sequence length="266" mass="29849">MTLSPFHWHDITQAAFRSLPPLDVVSPFGFELLGAPAVAARQVARFYLYFRSEFVTEQALLHRLLAHLRSNWPEIHARVAVIGSRRLGAIPLLPELTPQDYFIHVEQVDTPYPVLRAHARYMAGAVHAMGAGYLPELAKIERSGMARLRIRQLFLISQSLHAGLADCVPDGMARVSPSPAGVDPMREQPITPEERIQITQIVEACRRFIATPAFTRQAAWRDFDLLASGRRQRIAVNPGLFDRAAALAETRHRAFYAEAREPAMAR</sequence>
<organism evidence="1 2">
    <name type="scientific">Gemmobacter fulvus</name>
    <dbReference type="NCBI Taxonomy" id="2840474"/>
    <lineage>
        <taxon>Bacteria</taxon>
        <taxon>Pseudomonadati</taxon>
        <taxon>Pseudomonadota</taxon>
        <taxon>Alphaproteobacteria</taxon>
        <taxon>Rhodobacterales</taxon>
        <taxon>Paracoccaceae</taxon>
        <taxon>Gemmobacter</taxon>
    </lineage>
</organism>
<keyword evidence="2" id="KW-1185">Reference proteome</keyword>
<accession>A0A975S2M4</accession>
<dbReference type="AlphaFoldDB" id="A0A975S2M4"/>
<dbReference type="EMBL" id="CP076361">
    <property type="protein sequence ID" value="QWK91566.1"/>
    <property type="molecule type" value="Genomic_DNA"/>
</dbReference>
<reference evidence="1" key="1">
    <citation type="submission" date="2021-06" db="EMBL/GenBank/DDBJ databases">
        <title>Direct submission.</title>
        <authorList>
            <person name="Lee C.-S."/>
            <person name="Jin L."/>
        </authorList>
    </citation>
    <scope>NUCLEOTIDE SEQUENCE</scope>
    <source>
        <strain evidence="1">Con5</strain>
    </source>
</reference>
<evidence type="ECO:0000313" key="1">
    <source>
        <dbReference type="EMBL" id="QWK91566.1"/>
    </source>
</evidence>